<dbReference type="AlphaFoldDB" id="A0A2K4YAL5"/>
<evidence type="ECO:0000313" key="1">
    <source>
        <dbReference type="EMBL" id="SOX53821.1"/>
    </source>
</evidence>
<feature type="non-terminal residue" evidence="1">
    <location>
        <position position="1"/>
    </location>
</feature>
<dbReference type="EMBL" id="FXEG02000002">
    <property type="protein sequence ID" value="SOX53821.1"/>
    <property type="molecule type" value="Genomic_DNA"/>
</dbReference>
<protein>
    <submittedName>
        <fullName evidence="1">Uncharacterized protein</fullName>
    </submittedName>
</protein>
<reference evidence="1" key="1">
    <citation type="submission" date="2018-01" db="EMBL/GenBank/DDBJ databases">
        <authorList>
            <consortium name="Urmite Genomes"/>
        </authorList>
    </citation>
    <scope>NUCLEOTIDE SEQUENCE [LARGE SCALE GENOMIC DNA]</scope>
    <source>
        <strain evidence="1">AFP003</strain>
    </source>
</reference>
<comment type="caution">
    <text evidence="1">The sequence shown here is derived from an EMBL/GenBank/DDBJ whole genome shotgun (WGS) entry which is preliminary data.</text>
</comment>
<proteinExistence type="predicted"/>
<sequence length="69" mass="7323">LAVVTAAGAFRWAQGNIAAGSGVQYSTLNYGQTYDMEGWTIVPTQDGTRFTNDGTGHGMFVSIENVSSF</sequence>
<accession>A0A2K4YAL5</accession>
<evidence type="ECO:0000313" key="2">
    <source>
        <dbReference type="Proteomes" id="UP000236318"/>
    </source>
</evidence>
<gene>
    <name evidence="1" type="ORF">MAAFP003_2497</name>
</gene>
<name>A0A2K4YAL5_9MYCO</name>
<organism evidence="1 2">
    <name type="scientific">Mycobacterium ahvazicum</name>
    <dbReference type="NCBI Taxonomy" id="1964395"/>
    <lineage>
        <taxon>Bacteria</taxon>
        <taxon>Bacillati</taxon>
        <taxon>Actinomycetota</taxon>
        <taxon>Actinomycetes</taxon>
        <taxon>Mycobacteriales</taxon>
        <taxon>Mycobacteriaceae</taxon>
        <taxon>Mycobacterium</taxon>
        <taxon>Mycobacterium simiae complex</taxon>
    </lineage>
</organism>
<keyword evidence="2" id="KW-1185">Reference proteome</keyword>
<dbReference type="Proteomes" id="UP000236318">
    <property type="component" value="Unassembled WGS sequence"/>
</dbReference>